<name>A0A085WCG5_9BACT</name>
<keyword evidence="2" id="KW-1185">Reference proteome</keyword>
<dbReference type="AlphaFoldDB" id="A0A085WCG5"/>
<proteinExistence type="predicted"/>
<evidence type="ECO:0000313" key="2">
    <source>
        <dbReference type="Proteomes" id="UP000028725"/>
    </source>
</evidence>
<protein>
    <submittedName>
        <fullName evidence="1">Uncharacterized protein</fullName>
    </submittedName>
</protein>
<comment type="caution">
    <text evidence="1">The sequence shown here is derived from an EMBL/GenBank/DDBJ whole genome shotgun (WGS) entry which is preliminary data.</text>
</comment>
<dbReference type="Proteomes" id="UP000028725">
    <property type="component" value="Unassembled WGS sequence"/>
</dbReference>
<dbReference type="RefSeq" id="WP_044193192.1">
    <property type="nucleotide sequence ID" value="NZ_JMCB01000012.1"/>
</dbReference>
<evidence type="ECO:0000313" key="1">
    <source>
        <dbReference type="EMBL" id="KFE65378.1"/>
    </source>
</evidence>
<dbReference type="EMBL" id="JMCB01000012">
    <property type="protein sequence ID" value="KFE65378.1"/>
    <property type="molecule type" value="Genomic_DNA"/>
</dbReference>
<organism evidence="1 2">
    <name type="scientific">Hyalangium minutum</name>
    <dbReference type="NCBI Taxonomy" id="394096"/>
    <lineage>
        <taxon>Bacteria</taxon>
        <taxon>Pseudomonadati</taxon>
        <taxon>Myxococcota</taxon>
        <taxon>Myxococcia</taxon>
        <taxon>Myxococcales</taxon>
        <taxon>Cystobacterineae</taxon>
        <taxon>Archangiaceae</taxon>
        <taxon>Hyalangium</taxon>
    </lineage>
</organism>
<dbReference type="OrthoDB" id="9974531at2"/>
<gene>
    <name evidence="1" type="ORF">DB31_1494</name>
</gene>
<sequence length="90" mass="9614">MSHLTATGAPGLVSPLPQRESRLTLALNGLLSWVKGRRLLGTRPPESEGSELRTLRAKPLMAAAWYGSLGPGPMCLPGQPAMSFDPGYRD</sequence>
<accession>A0A085WCG5</accession>
<reference evidence="1 2" key="1">
    <citation type="submission" date="2014-04" db="EMBL/GenBank/DDBJ databases">
        <title>Genome assembly of Hyalangium minutum DSM 14724.</title>
        <authorList>
            <person name="Sharma G."/>
            <person name="Subramanian S."/>
        </authorList>
    </citation>
    <scope>NUCLEOTIDE SEQUENCE [LARGE SCALE GENOMIC DNA]</scope>
    <source>
        <strain evidence="1 2">DSM 14724</strain>
    </source>
</reference>